<feature type="transmembrane region" description="Helical" evidence="1">
    <location>
        <begin position="237"/>
        <end position="258"/>
    </location>
</feature>
<evidence type="ECO:0000256" key="1">
    <source>
        <dbReference type="SAM" id="Phobius"/>
    </source>
</evidence>
<feature type="transmembrane region" description="Helical" evidence="1">
    <location>
        <begin position="209"/>
        <end position="230"/>
    </location>
</feature>
<keyword evidence="1" id="KW-0472">Membrane</keyword>
<feature type="transmembrane region" description="Helical" evidence="1">
    <location>
        <begin position="7"/>
        <end position="28"/>
    </location>
</feature>
<feature type="domain" description="EamA" evidence="2">
    <location>
        <begin position="13"/>
        <end position="135"/>
    </location>
</feature>
<accession>H8KUF2</accession>
<dbReference type="GO" id="GO:0016020">
    <property type="term" value="C:membrane"/>
    <property type="evidence" value="ECO:0007669"/>
    <property type="project" value="InterPro"/>
</dbReference>
<evidence type="ECO:0000313" key="3">
    <source>
        <dbReference type="EMBL" id="AFD07317.1"/>
    </source>
</evidence>
<keyword evidence="1" id="KW-1133">Transmembrane helix</keyword>
<dbReference type="SUPFAM" id="SSF103481">
    <property type="entry name" value="Multidrug resistance efflux transporter EmrE"/>
    <property type="match status" value="2"/>
</dbReference>
<dbReference type="Pfam" id="PF00892">
    <property type="entry name" value="EamA"/>
    <property type="match status" value="2"/>
</dbReference>
<sequence>MLLNNNLFKLHFTVLIWGFTAILGKLISVSALSLVWYRVIIAAVALLIFIVLKKKSFKVKRSDLFQLVSVGILVTLHWIMFFHSIKISTVSVALVCLSSQTLFTGILEPIFMKTKISALDIITGILIVVGITFIFHFEGQYTWGIIYGLLASLLACIFNILNAKLVKREDPVVISFYELGGGWIGLSIFLLATGHFTNPANLALSNADIIYLLLLGIVCTAFAYVVGIAVMKELTAYTVALVTNLEPVYGVILALLIFKDKETMTMGFYIGAAIVIAAVVLYPFAKRRIDAYKEAKLGINV</sequence>
<dbReference type="eggNOG" id="COG0697">
    <property type="taxonomic scope" value="Bacteria"/>
</dbReference>
<feature type="transmembrane region" description="Helical" evidence="1">
    <location>
        <begin position="143"/>
        <end position="161"/>
    </location>
</feature>
<feature type="transmembrane region" description="Helical" evidence="1">
    <location>
        <begin position="87"/>
        <end position="107"/>
    </location>
</feature>
<keyword evidence="4" id="KW-1185">Reference proteome</keyword>
<dbReference type="HOGENOM" id="CLU_033863_15_3_10"/>
<dbReference type="STRING" id="929556.Solca_2275"/>
<name>H8KUF2_SOLCM</name>
<dbReference type="KEGG" id="scn:Solca_2275"/>
<dbReference type="PANTHER" id="PTHR22911">
    <property type="entry name" value="ACYL-MALONYL CONDENSING ENZYME-RELATED"/>
    <property type="match status" value="1"/>
</dbReference>
<dbReference type="AlphaFoldDB" id="H8KUF2"/>
<evidence type="ECO:0000259" key="2">
    <source>
        <dbReference type="Pfam" id="PF00892"/>
    </source>
</evidence>
<feature type="transmembrane region" description="Helical" evidence="1">
    <location>
        <begin position="119"/>
        <end position="137"/>
    </location>
</feature>
<dbReference type="EMBL" id="CP003349">
    <property type="protein sequence ID" value="AFD07317.1"/>
    <property type="molecule type" value="Genomic_DNA"/>
</dbReference>
<organism evidence="3 4">
    <name type="scientific">Solitalea canadensis (strain ATCC 29591 / DSM 3403 / JCM 21819 / LMG 8368 / NBRC 15130 / NCIMB 12057 / USAM 9D)</name>
    <name type="common">Flexibacter canadensis</name>
    <dbReference type="NCBI Taxonomy" id="929556"/>
    <lineage>
        <taxon>Bacteria</taxon>
        <taxon>Pseudomonadati</taxon>
        <taxon>Bacteroidota</taxon>
        <taxon>Sphingobacteriia</taxon>
        <taxon>Sphingobacteriales</taxon>
        <taxon>Sphingobacteriaceae</taxon>
        <taxon>Solitalea</taxon>
    </lineage>
</organism>
<dbReference type="RefSeq" id="WP_014680544.1">
    <property type="nucleotide sequence ID" value="NC_017770.1"/>
</dbReference>
<feature type="transmembrane region" description="Helical" evidence="1">
    <location>
        <begin position="264"/>
        <end position="285"/>
    </location>
</feature>
<protein>
    <submittedName>
        <fullName evidence="3">Putative permease</fullName>
    </submittedName>
</protein>
<reference evidence="3" key="1">
    <citation type="submission" date="2012-02" db="EMBL/GenBank/DDBJ databases">
        <title>The complete genome of Solitalea canadensis DSM 3403.</title>
        <authorList>
            <consortium name="US DOE Joint Genome Institute (JGI-PGF)"/>
            <person name="Lucas S."/>
            <person name="Copeland A."/>
            <person name="Lapidus A."/>
            <person name="Glavina del Rio T."/>
            <person name="Dalin E."/>
            <person name="Tice H."/>
            <person name="Bruce D."/>
            <person name="Goodwin L."/>
            <person name="Pitluck S."/>
            <person name="Peters L."/>
            <person name="Ovchinnikova G."/>
            <person name="Lu M."/>
            <person name="Kyrpides N."/>
            <person name="Mavromatis K."/>
            <person name="Ivanova N."/>
            <person name="Brettin T."/>
            <person name="Detter J.C."/>
            <person name="Han C."/>
            <person name="Larimer F."/>
            <person name="Land M."/>
            <person name="Hauser L."/>
            <person name="Markowitz V."/>
            <person name="Cheng J.-F."/>
            <person name="Hugenholtz P."/>
            <person name="Woyke T."/>
            <person name="Wu D."/>
            <person name="Spring S."/>
            <person name="Schroeder M."/>
            <person name="Kopitz M."/>
            <person name="Brambilla E."/>
            <person name="Klenk H.-P."/>
            <person name="Eisen J.A."/>
        </authorList>
    </citation>
    <scope>NUCLEOTIDE SEQUENCE</scope>
    <source>
        <strain evidence="3">DSM 3403</strain>
    </source>
</reference>
<dbReference type="OrthoDB" id="9150437at2"/>
<dbReference type="PANTHER" id="PTHR22911:SF79">
    <property type="entry name" value="MOBA-LIKE NTP TRANSFERASE DOMAIN-CONTAINING PROTEIN"/>
    <property type="match status" value="1"/>
</dbReference>
<feature type="transmembrane region" description="Helical" evidence="1">
    <location>
        <begin position="64"/>
        <end position="81"/>
    </location>
</feature>
<dbReference type="InterPro" id="IPR000620">
    <property type="entry name" value="EamA_dom"/>
</dbReference>
<dbReference type="Proteomes" id="UP000007590">
    <property type="component" value="Chromosome"/>
</dbReference>
<feature type="domain" description="EamA" evidence="2">
    <location>
        <begin position="142"/>
        <end position="281"/>
    </location>
</feature>
<evidence type="ECO:0000313" key="4">
    <source>
        <dbReference type="Proteomes" id="UP000007590"/>
    </source>
</evidence>
<feature type="transmembrane region" description="Helical" evidence="1">
    <location>
        <begin position="34"/>
        <end position="52"/>
    </location>
</feature>
<feature type="transmembrane region" description="Helical" evidence="1">
    <location>
        <begin position="173"/>
        <end position="197"/>
    </location>
</feature>
<dbReference type="InterPro" id="IPR037185">
    <property type="entry name" value="EmrE-like"/>
</dbReference>
<proteinExistence type="predicted"/>
<keyword evidence="1" id="KW-0812">Transmembrane</keyword>
<gene>
    <name evidence="3" type="ordered locus">Solca_2275</name>
</gene>